<organism evidence="1 2">
    <name type="scientific">Rhizobium loti</name>
    <name type="common">Mesorhizobium loti</name>
    <dbReference type="NCBI Taxonomy" id="381"/>
    <lineage>
        <taxon>Bacteria</taxon>
        <taxon>Pseudomonadati</taxon>
        <taxon>Pseudomonadota</taxon>
        <taxon>Alphaproteobacteria</taxon>
        <taxon>Hyphomicrobiales</taxon>
        <taxon>Phyllobacteriaceae</taxon>
        <taxon>Mesorhizobium</taxon>
    </lineage>
</organism>
<proteinExistence type="predicted"/>
<comment type="caution">
    <text evidence="1">The sequence shown here is derived from an EMBL/GenBank/DDBJ whole genome shotgun (WGS) entry which is preliminary data.</text>
</comment>
<name>A0A6M7U3Y8_RHILI</name>
<accession>A0A6M7U3Y8</accession>
<reference evidence="1 2" key="1">
    <citation type="submission" date="2016-05" db="EMBL/GenBank/DDBJ databases">
        <authorList>
            <person name="Ramsay J.P."/>
        </authorList>
    </citation>
    <scope>NUCLEOTIDE SEQUENCE [LARGE SCALE GENOMIC DNA]</scope>
    <source>
        <strain evidence="1 2">NZP2042</strain>
    </source>
</reference>
<dbReference type="AlphaFoldDB" id="A0A6M7U3Y8"/>
<gene>
    <name evidence="1" type="ORF">A8145_07120</name>
</gene>
<dbReference type="EMBL" id="LYTK01000001">
    <property type="protein sequence ID" value="OBQ72559.1"/>
    <property type="molecule type" value="Genomic_DNA"/>
</dbReference>
<evidence type="ECO:0000313" key="2">
    <source>
        <dbReference type="Proteomes" id="UP000093737"/>
    </source>
</evidence>
<dbReference type="Proteomes" id="UP000093737">
    <property type="component" value="Unassembled WGS sequence"/>
</dbReference>
<dbReference type="PIRSF" id="PIRSF033367">
    <property type="entry name" value="UCP033367_VanZ"/>
    <property type="match status" value="1"/>
</dbReference>
<evidence type="ECO:0000313" key="1">
    <source>
        <dbReference type="EMBL" id="OBQ72559.1"/>
    </source>
</evidence>
<protein>
    <submittedName>
        <fullName evidence="1">Uncharacterized protein</fullName>
    </submittedName>
</protein>
<dbReference type="InterPro" id="IPR017015">
    <property type="entry name" value="UCP033367_VanZ"/>
</dbReference>
<dbReference type="RefSeq" id="WP_056566547.1">
    <property type="nucleotide sequence ID" value="NZ_CP033334.1"/>
</dbReference>
<sequence>MIKLFRIAALVLLVIIIFATLSPIQMRPHIAEANIERALAYVLLGFALAISFPNRVYQTSIFVIATAGILELLQIIDPGRHAHLADAVVKASAGIIGVLVGQLLVRTGGRIGVR</sequence>